<dbReference type="Proteomes" id="UP001629745">
    <property type="component" value="Unassembled WGS sequence"/>
</dbReference>
<organism evidence="4 5">
    <name type="scientific">Rhodococcus parequi</name>
    <dbReference type="NCBI Taxonomy" id="3137122"/>
    <lineage>
        <taxon>Bacteria</taxon>
        <taxon>Bacillati</taxon>
        <taxon>Actinomycetota</taxon>
        <taxon>Actinomycetes</taxon>
        <taxon>Mycobacteriales</taxon>
        <taxon>Nocardiaceae</taxon>
        <taxon>Rhodococcus</taxon>
    </lineage>
</organism>
<evidence type="ECO:0000313" key="5">
    <source>
        <dbReference type="Proteomes" id="UP001629745"/>
    </source>
</evidence>
<evidence type="ECO:0000259" key="3">
    <source>
        <dbReference type="SMART" id="SM00563"/>
    </source>
</evidence>
<evidence type="ECO:0000256" key="2">
    <source>
        <dbReference type="ARBA" id="ARBA00023315"/>
    </source>
</evidence>
<keyword evidence="1" id="KW-0808">Transferase</keyword>
<dbReference type="PANTHER" id="PTHR10434:SF11">
    <property type="entry name" value="1-ACYL-SN-GLYCEROL-3-PHOSPHATE ACYLTRANSFERASE"/>
    <property type="match status" value="1"/>
</dbReference>
<evidence type="ECO:0000256" key="1">
    <source>
        <dbReference type="ARBA" id="ARBA00022679"/>
    </source>
</evidence>
<dbReference type="PANTHER" id="PTHR10434">
    <property type="entry name" value="1-ACYL-SN-GLYCEROL-3-PHOSPHATE ACYLTRANSFERASE"/>
    <property type="match status" value="1"/>
</dbReference>
<dbReference type="InterPro" id="IPR002123">
    <property type="entry name" value="Plipid/glycerol_acylTrfase"/>
</dbReference>
<feature type="domain" description="Phospholipid/glycerol acyltransferase" evidence="3">
    <location>
        <begin position="41"/>
        <end position="160"/>
    </location>
</feature>
<dbReference type="SMART" id="SM00563">
    <property type="entry name" value="PlsC"/>
    <property type="match status" value="1"/>
</dbReference>
<protein>
    <submittedName>
        <fullName evidence="4">Lysophospholipid acyltransferase family protein</fullName>
    </submittedName>
</protein>
<proteinExistence type="predicted"/>
<dbReference type="CDD" id="cd07989">
    <property type="entry name" value="LPLAT_AGPAT-like"/>
    <property type="match status" value="1"/>
</dbReference>
<reference evidence="4 5" key="1">
    <citation type="submission" date="2023-11" db="EMBL/GenBank/DDBJ databases">
        <authorList>
            <person name="Val-Calvo J."/>
            <person name="Scortti M."/>
            <person name="Vazquez-Boland J."/>
        </authorList>
    </citation>
    <scope>NUCLEOTIDE SEQUENCE [LARGE SCALE GENOMIC DNA]</scope>
    <source>
        <strain evidence="4 5">PAM 2766</strain>
    </source>
</reference>
<comment type="caution">
    <text evidence="4">The sequence shown here is derived from an EMBL/GenBank/DDBJ whole genome shotgun (WGS) entry which is preliminary data.</text>
</comment>
<dbReference type="Pfam" id="PF01553">
    <property type="entry name" value="Acyltransferase"/>
    <property type="match status" value="1"/>
</dbReference>
<sequence length="234" mass="25181">MPVSHRLAYLACRYLLIGPALLLLGRPRISGREHVPRRGPVILAANHLAVLDSFYLTLAARRPTSFLAKAEYFDRPGVIGALQRCFFSALGQIPVDRRGGASAAPAIDAAARIIAAGGVWGIHPEGTRSPDGRLYRGRTGAVRVAMETGAPVLPVAITGTADRDSSTRWRRRVTVQILPPLDLTPFRTAGPQGIRAATDTFMQTIGSSTGQEIVDAYAKSFPLQSQQQVTDRST</sequence>
<keyword evidence="2 4" id="KW-0012">Acyltransferase</keyword>
<gene>
    <name evidence="4" type="ORF">ABEU20_000927</name>
</gene>
<accession>A0ABW9FB97</accession>
<evidence type="ECO:0000313" key="4">
    <source>
        <dbReference type="EMBL" id="MFM1722373.1"/>
    </source>
</evidence>
<dbReference type="SUPFAM" id="SSF69593">
    <property type="entry name" value="Glycerol-3-phosphate (1)-acyltransferase"/>
    <property type="match status" value="1"/>
</dbReference>
<dbReference type="EMBL" id="JBDLNV010000001">
    <property type="protein sequence ID" value="MFM1722373.1"/>
    <property type="molecule type" value="Genomic_DNA"/>
</dbReference>
<dbReference type="RefSeq" id="WP_420162930.1">
    <property type="nucleotide sequence ID" value="NZ_JBDLNV010000001.1"/>
</dbReference>
<dbReference type="GO" id="GO:0016746">
    <property type="term" value="F:acyltransferase activity"/>
    <property type="evidence" value="ECO:0007669"/>
    <property type="project" value="UniProtKB-KW"/>
</dbReference>
<keyword evidence="5" id="KW-1185">Reference proteome</keyword>
<name>A0ABW9FB97_9NOCA</name>